<dbReference type="HOGENOM" id="CLU_089912_0_0_5"/>
<dbReference type="AlphaFoldDB" id="A7HR84"/>
<dbReference type="KEGG" id="pla:Plav_0794"/>
<dbReference type="OrthoDB" id="7860618at2"/>
<accession>A7HR84</accession>
<dbReference type="Proteomes" id="UP000006377">
    <property type="component" value="Chromosome"/>
</dbReference>
<evidence type="ECO:0000313" key="1">
    <source>
        <dbReference type="EMBL" id="ABS62417.1"/>
    </source>
</evidence>
<proteinExistence type="predicted"/>
<dbReference type="RefSeq" id="WP_012109667.1">
    <property type="nucleotide sequence ID" value="NC_009719.1"/>
</dbReference>
<protein>
    <submittedName>
        <fullName evidence="1">Prophage CP4-57 regulatory</fullName>
    </submittedName>
</protein>
<sequence>MKLYEFELIFSLPDSAGSADDIVDALFEAGCDDAVAGIGKRGRIALGFSREAASAEQAMSSGRKQVCKAVPGAELIEAKPDLVNLSEIAEILGYTRQNMQKYAANPGKTVFPSPVHSGAPDIWHLYDVLSWLRGERNVAVDEALIETALAAARLNAEARSRHFEAASAGRRRAG</sequence>
<reference evidence="1 2" key="1">
    <citation type="journal article" date="2011" name="Stand. Genomic Sci.">
        <title>Complete genome sequence of Parvibaculum lavamentivorans type strain (DS-1(T)).</title>
        <authorList>
            <person name="Schleheck D."/>
            <person name="Weiss M."/>
            <person name="Pitluck S."/>
            <person name="Bruce D."/>
            <person name="Land M.L."/>
            <person name="Han S."/>
            <person name="Saunders E."/>
            <person name="Tapia R."/>
            <person name="Detter C."/>
            <person name="Brettin T."/>
            <person name="Han J."/>
            <person name="Woyke T."/>
            <person name="Goodwin L."/>
            <person name="Pennacchio L."/>
            <person name="Nolan M."/>
            <person name="Cook A.M."/>
            <person name="Kjelleberg S."/>
            <person name="Thomas T."/>
        </authorList>
    </citation>
    <scope>NUCLEOTIDE SEQUENCE [LARGE SCALE GENOMIC DNA]</scope>
    <source>
        <strain evidence="2">DS-1 / DSM 13023 / NCIMB 13966</strain>
    </source>
</reference>
<keyword evidence="2" id="KW-1185">Reference proteome</keyword>
<gene>
    <name evidence="1" type="ordered locus">Plav_0794</name>
</gene>
<name>A7HR84_PARL1</name>
<organism evidence="1 2">
    <name type="scientific">Parvibaculum lavamentivorans (strain DS-1 / DSM 13023 / NCIMB 13966)</name>
    <dbReference type="NCBI Taxonomy" id="402881"/>
    <lineage>
        <taxon>Bacteria</taxon>
        <taxon>Pseudomonadati</taxon>
        <taxon>Pseudomonadota</taxon>
        <taxon>Alphaproteobacteria</taxon>
        <taxon>Hyphomicrobiales</taxon>
        <taxon>Parvibaculaceae</taxon>
        <taxon>Parvibaculum</taxon>
    </lineage>
</organism>
<dbReference type="eggNOG" id="COG3311">
    <property type="taxonomic scope" value="Bacteria"/>
</dbReference>
<dbReference type="EMBL" id="CP000774">
    <property type="protein sequence ID" value="ABS62417.1"/>
    <property type="molecule type" value="Genomic_DNA"/>
</dbReference>
<dbReference type="STRING" id="402881.Plav_0794"/>
<evidence type="ECO:0000313" key="2">
    <source>
        <dbReference type="Proteomes" id="UP000006377"/>
    </source>
</evidence>